<keyword evidence="4" id="KW-0949">S-adenosyl-L-methionine</keyword>
<feature type="non-terminal residue" evidence="8">
    <location>
        <position position="256"/>
    </location>
</feature>
<dbReference type="GO" id="GO:0032259">
    <property type="term" value="P:methylation"/>
    <property type="evidence" value="ECO:0007669"/>
    <property type="project" value="UniProtKB-KW"/>
</dbReference>
<dbReference type="InterPro" id="IPR007848">
    <property type="entry name" value="Small_mtfrase_dom"/>
</dbReference>
<dbReference type="InterPro" id="IPR050320">
    <property type="entry name" value="N5-glutamine_MTase"/>
</dbReference>
<evidence type="ECO:0000259" key="6">
    <source>
        <dbReference type="Pfam" id="PF05175"/>
    </source>
</evidence>
<dbReference type="Gene3D" id="3.40.50.150">
    <property type="entry name" value="Vaccinia Virus protein VP39"/>
    <property type="match status" value="1"/>
</dbReference>
<feature type="domain" description="Methyltransferase small" evidence="6">
    <location>
        <begin position="115"/>
        <end position="197"/>
    </location>
</feature>
<proteinExistence type="predicted"/>
<evidence type="ECO:0000256" key="4">
    <source>
        <dbReference type="ARBA" id="ARBA00022691"/>
    </source>
</evidence>
<evidence type="ECO:0000256" key="5">
    <source>
        <dbReference type="ARBA" id="ARBA00048391"/>
    </source>
</evidence>
<dbReference type="InterPro" id="IPR019874">
    <property type="entry name" value="RF_methyltr_PrmC"/>
</dbReference>
<dbReference type="EMBL" id="UINC01084303">
    <property type="protein sequence ID" value="SVC30822.1"/>
    <property type="molecule type" value="Genomic_DNA"/>
</dbReference>
<reference evidence="8" key="1">
    <citation type="submission" date="2018-05" db="EMBL/GenBank/DDBJ databases">
        <authorList>
            <person name="Lanie J.A."/>
            <person name="Ng W.-L."/>
            <person name="Kazmierczak K.M."/>
            <person name="Andrzejewski T.M."/>
            <person name="Davidsen T.M."/>
            <person name="Wayne K.J."/>
            <person name="Tettelin H."/>
            <person name="Glass J.I."/>
            <person name="Rusch D."/>
            <person name="Podicherti R."/>
            <person name="Tsui H.-C.T."/>
            <person name="Winkler M.E."/>
        </authorList>
    </citation>
    <scope>NUCLEOTIDE SEQUENCE</scope>
</reference>
<dbReference type="PANTHER" id="PTHR18895">
    <property type="entry name" value="HEMK METHYLTRANSFERASE"/>
    <property type="match status" value="1"/>
</dbReference>
<organism evidence="8">
    <name type="scientific">marine metagenome</name>
    <dbReference type="NCBI Taxonomy" id="408172"/>
    <lineage>
        <taxon>unclassified sequences</taxon>
        <taxon>metagenomes</taxon>
        <taxon>ecological metagenomes</taxon>
    </lineage>
</organism>
<dbReference type="NCBIfam" id="TIGR03534">
    <property type="entry name" value="RF_mod_PrmC"/>
    <property type="match status" value="1"/>
</dbReference>
<keyword evidence="2" id="KW-0489">Methyltransferase</keyword>
<evidence type="ECO:0000256" key="2">
    <source>
        <dbReference type="ARBA" id="ARBA00022603"/>
    </source>
</evidence>
<dbReference type="NCBIfam" id="TIGR00536">
    <property type="entry name" value="hemK_fam"/>
    <property type="match status" value="1"/>
</dbReference>
<evidence type="ECO:0000256" key="3">
    <source>
        <dbReference type="ARBA" id="ARBA00022679"/>
    </source>
</evidence>
<dbReference type="CDD" id="cd02440">
    <property type="entry name" value="AdoMet_MTases"/>
    <property type="match status" value="1"/>
</dbReference>
<dbReference type="GO" id="GO:0003676">
    <property type="term" value="F:nucleic acid binding"/>
    <property type="evidence" value="ECO:0007669"/>
    <property type="project" value="InterPro"/>
</dbReference>
<dbReference type="Pfam" id="PF05175">
    <property type="entry name" value="MTS"/>
    <property type="match status" value="1"/>
</dbReference>
<dbReference type="PROSITE" id="PS00092">
    <property type="entry name" value="N6_MTASE"/>
    <property type="match status" value="1"/>
</dbReference>
<keyword evidence="3" id="KW-0808">Transferase</keyword>
<sequence length="256" mass="28340">MTTVEEALRHVASLLEGAGIEQSWREARILLGHVTGQPRERLLLYHRSKMEELVLNDLIGLARRRAAREPIAYLIGEREFWGLSFEVNRDTLIPRPDSETLIEAVLHFTNRTGQERPHILDFGVGSGCLLVSLLTEMPFAEGFGVDLSFAALRIARRNAVRHDVSTRAHFFVGSWGDAVAPPFDLIITNPPYVAADERAAIMPDVREYEPAEALFSGARGDEAYCALAPDLCRLLSPTGRVFVEFGAGFADRAAAI</sequence>
<dbReference type="AlphaFoldDB" id="A0A382L6E8"/>
<dbReference type="InterPro" id="IPR004556">
    <property type="entry name" value="HemK-like"/>
</dbReference>
<evidence type="ECO:0000259" key="7">
    <source>
        <dbReference type="Pfam" id="PF17827"/>
    </source>
</evidence>
<feature type="domain" description="Release factor glutamine methyltransferase N-terminal" evidence="7">
    <location>
        <begin position="6"/>
        <end position="76"/>
    </location>
</feature>
<dbReference type="EC" id="2.1.1.297" evidence="1"/>
<dbReference type="Pfam" id="PF17827">
    <property type="entry name" value="PrmC_N"/>
    <property type="match status" value="1"/>
</dbReference>
<protein>
    <recommendedName>
        <fullName evidence="1">peptide chain release factor N(5)-glutamine methyltransferase</fullName>
        <ecNumber evidence="1">2.1.1.297</ecNumber>
    </recommendedName>
</protein>
<evidence type="ECO:0000313" key="8">
    <source>
        <dbReference type="EMBL" id="SVC30822.1"/>
    </source>
</evidence>
<name>A0A382L6E8_9ZZZZ</name>
<dbReference type="GO" id="GO:0102559">
    <property type="term" value="F:peptide chain release factor N(5)-glutamine methyltransferase activity"/>
    <property type="evidence" value="ECO:0007669"/>
    <property type="project" value="UniProtKB-EC"/>
</dbReference>
<dbReference type="PANTHER" id="PTHR18895:SF74">
    <property type="entry name" value="MTRF1L RELEASE FACTOR GLUTAMINE METHYLTRANSFERASE"/>
    <property type="match status" value="1"/>
</dbReference>
<dbReference type="InterPro" id="IPR040758">
    <property type="entry name" value="PrmC_N"/>
</dbReference>
<dbReference type="InterPro" id="IPR002052">
    <property type="entry name" value="DNA_methylase_N6_adenine_CS"/>
</dbReference>
<dbReference type="SUPFAM" id="SSF53335">
    <property type="entry name" value="S-adenosyl-L-methionine-dependent methyltransferases"/>
    <property type="match status" value="1"/>
</dbReference>
<gene>
    <name evidence="8" type="ORF">METZ01_LOCUS283676</name>
</gene>
<comment type="catalytic activity">
    <reaction evidence="5">
        <text>L-glutaminyl-[peptide chain release factor] + S-adenosyl-L-methionine = N(5)-methyl-L-glutaminyl-[peptide chain release factor] + S-adenosyl-L-homocysteine + H(+)</text>
        <dbReference type="Rhea" id="RHEA:42896"/>
        <dbReference type="Rhea" id="RHEA-COMP:10271"/>
        <dbReference type="Rhea" id="RHEA-COMP:10272"/>
        <dbReference type="ChEBI" id="CHEBI:15378"/>
        <dbReference type="ChEBI" id="CHEBI:30011"/>
        <dbReference type="ChEBI" id="CHEBI:57856"/>
        <dbReference type="ChEBI" id="CHEBI:59789"/>
        <dbReference type="ChEBI" id="CHEBI:61891"/>
        <dbReference type="EC" id="2.1.1.297"/>
    </reaction>
</comment>
<dbReference type="InterPro" id="IPR029063">
    <property type="entry name" value="SAM-dependent_MTases_sf"/>
</dbReference>
<accession>A0A382L6E8</accession>
<dbReference type="Gene3D" id="1.10.8.10">
    <property type="entry name" value="DNA helicase RuvA subunit, C-terminal domain"/>
    <property type="match status" value="1"/>
</dbReference>
<evidence type="ECO:0000256" key="1">
    <source>
        <dbReference type="ARBA" id="ARBA00012771"/>
    </source>
</evidence>